<dbReference type="PANTHER" id="PTHR22930">
    <property type="match status" value="1"/>
</dbReference>
<evidence type="ECO:0000256" key="5">
    <source>
        <dbReference type="ARBA" id="ARBA00022723"/>
    </source>
</evidence>
<evidence type="ECO:0000256" key="7">
    <source>
        <dbReference type="ARBA" id="ARBA00023242"/>
    </source>
</evidence>
<dbReference type="InterPro" id="IPR027806">
    <property type="entry name" value="HARBI1_dom"/>
</dbReference>
<dbReference type="PANTHER" id="PTHR22930:SF85">
    <property type="entry name" value="GH03217P-RELATED"/>
    <property type="match status" value="1"/>
</dbReference>
<evidence type="ECO:0000313" key="9">
    <source>
        <dbReference type="Proteomes" id="UP000092462"/>
    </source>
</evidence>
<dbReference type="VEuPathDB" id="VectorBase:PPAI007680"/>
<dbReference type="Pfam" id="PF13359">
    <property type="entry name" value="DDE_Tnp_4"/>
    <property type="match status" value="1"/>
</dbReference>
<dbReference type="Proteomes" id="UP000092462">
    <property type="component" value="Unassembled WGS sequence"/>
</dbReference>
<sequence length="406" mass="47384">MRRTRTVWAYFRTDAAWVRLRDEAPETEFKEAFRMSRESFWKLVGLLREDLQHRPNPISTRLPVPPEKQAALTVYRLASCAEYRVVGDVFGIHKSTVCQYFHRVVKCINRKLLVRQIRMPNQHECRESAQEFESICSLPQIIGAVDGSHIPISSPEDGRKDFLNRKGFASIILQATVDHNKKFIDISVKYPGSCHDAFVFKNSCLYLRKEQLIPTSNFQWNGVTIPYLIIGDPAYPLLPWLMKDYYGSNLSQEKEQFNKRLNRARVCVEIAFGRLKGRWRILLKRSEIWYSFMPKVVAACCTLHNFVESENEAFNMNWNLTKYILKEFLSDEEVPEEHQSPEDLGEASSSSVCPPKAKKKKESEMMKVAKTFLAAHKEMFESEGAREEKENEKDRELLRKFLERQN</sequence>
<dbReference type="GO" id="GO:0004518">
    <property type="term" value="F:nuclease activity"/>
    <property type="evidence" value="ECO:0007669"/>
    <property type="project" value="UniProtKB-KW"/>
</dbReference>
<accession>A0A1B0DHP6</accession>
<dbReference type="AlphaFoldDB" id="A0A1B0DHP6"/>
<keyword evidence="5" id="KW-0479">Metal-binding</keyword>
<evidence type="ECO:0000256" key="4">
    <source>
        <dbReference type="ARBA" id="ARBA00022722"/>
    </source>
</evidence>
<evidence type="ECO:0000256" key="6">
    <source>
        <dbReference type="ARBA" id="ARBA00022801"/>
    </source>
</evidence>
<evidence type="ECO:0000313" key="8">
    <source>
        <dbReference type="EnsemblMetazoa" id="PPAI007680-PA"/>
    </source>
</evidence>
<keyword evidence="9" id="KW-1185">Reference proteome</keyword>
<keyword evidence="6" id="KW-0378">Hydrolase</keyword>
<dbReference type="VEuPathDB" id="VectorBase:PPAPM1_000303"/>
<evidence type="ECO:0000256" key="3">
    <source>
        <dbReference type="ARBA" id="ARBA00006958"/>
    </source>
</evidence>
<keyword evidence="7" id="KW-0539">Nucleus</keyword>
<dbReference type="EMBL" id="AJVK01061386">
    <property type="status" value="NOT_ANNOTATED_CDS"/>
    <property type="molecule type" value="Genomic_DNA"/>
</dbReference>
<proteinExistence type="inferred from homology"/>
<dbReference type="GO" id="GO:0016787">
    <property type="term" value="F:hydrolase activity"/>
    <property type="evidence" value="ECO:0007669"/>
    <property type="project" value="UniProtKB-KW"/>
</dbReference>
<dbReference type="GO" id="GO:0005634">
    <property type="term" value="C:nucleus"/>
    <property type="evidence" value="ECO:0007669"/>
    <property type="project" value="UniProtKB-SubCell"/>
</dbReference>
<protein>
    <submittedName>
        <fullName evidence="8">Uncharacterized protein</fullName>
    </submittedName>
</protein>
<evidence type="ECO:0000256" key="1">
    <source>
        <dbReference type="ARBA" id="ARBA00001968"/>
    </source>
</evidence>
<evidence type="ECO:0000256" key="2">
    <source>
        <dbReference type="ARBA" id="ARBA00004123"/>
    </source>
</evidence>
<organism evidence="8 9">
    <name type="scientific">Phlebotomus papatasi</name>
    <name type="common">Sandfly</name>
    <dbReference type="NCBI Taxonomy" id="29031"/>
    <lineage>
        <taxon>Eukaryota</taxon>
        <taxon>Metazoa</taxon>
        <taxon>Ecdysozoa</taxon>
        <taxon>Arthropoda</taxon>
        <taxon>Hexapoda</taxon>
        <taxon>Insecta</taxon>
        <taxon>Pterygota</taxon>
        <taxon>Neoptera</taxon>
        <taxon>Endopterygota</taxon>
        <taxon>Diptera</taxon>
        <taxon>Nematocera</taxon>
        <taxon>Psychodoidea</taxon>
        <taxon>Psychodidae</taxon>
        <taxon>Phlebotomus</taxon>
        <taxon>Phlebotomus</taxon>
    </lineage>
</organism>
<comment type="cofactor">
    <cofactor evidence="1">
        <name>a divalent metal cation</name>
        <dbReference type="ChEBI" id="CHEBI:60240"/>
    </cofactor>
</comment>
<comment type="subcellular location">
    <subcellularLocation>
        <location evidence="2">Nucleus</location>
    </subcellularLocation>
</comment>
<dbReference type="EnsemblMetazoa" id="PPAI007680-RA">
    <property type="protein sequence ID" value="PPAI007680-PA"/>
    <property type="gene ID" value="PPAI007680"/>
</dbReference>
<name>A0A1B0DHP6_PHLPP</name>
<dbReference type="InterPro" id="IPR045249">
    <property type="entry name" value="HARBI1-like"/>
</dbReference>
<dbReference type="GO" id="GO:0046872">
    <property type="term" value="F:metal ion binding"/>
    <property type="evidence" value="ECO:0007669"/>
    <property type="project" value="UniProtKB-KW"/>
</dbReference>
<reference evidence="8" key="1">
    <citation type="submission" date="2022-08" db="UniProtKB">
        <authorList>
            <consortium name="EnsemblMetazoa"/>
        </authorList>
    </citation>
    <scope>IDENTIFICATION</scope>
    <source>
        <strain evidence="8">Israel</strain>
    </source>
</reference>
<comment type="similarity">
    <text evidence="3">Belongs to the HARBI1 family.</text>
</comment>
<keyword evidence="4" id="KW-0540">Nuclease</keyword>